<reference evidence="7 8" key="1">
    <citation type="submission" date="2018-08" db="EMBL/GenBank/DDBJ databases">
        <title>Aphanomyces genome sequencing and annotation.</title>
        <authorList>
            <person name="Minardi D."/>
            <person name="Oidtmann B."/>
            <person name="Van Der Giezen M."/>
            <person name="Studholme D.J."/>
        </authorList>
    </citation>
    <scope>NUCLEOTIDE SEQUENCE [LARGE SCALE GENOMIC DNA]</scope>
    <source>
        <strain evidence="7 8">Si</strain>
    </source>
</reference>
<dbReference type="SUPFAM" id="SSF54001">
    <property type="entry name" value="Cysteine proteinases"/>
    <property type="match status" value="1"/>
</dbReference>
<dbReference type="Proteomes" id="UP000283543">
    <property type="component" value="Unassembled WGS sequence"/>
</dbReference>
<dbReference type="CDD" id="cd02257">
    <property type="entry name" value="Peptidase_C19"/>
    <property type="match status" value="1"/>
</dbReference>
<evidence type="ECO:0000313" key="8">
    <source>
        <dbReference type="Proteomes" id="UP000283543"/>
    </source>
</evidence>
<evidence type="ECO:0000256" key="5">
    <source>
        <dbReference type="SAM" id="MobiDB-lite"/>
    </source>
</evidence>
<dbReference type="SUPFAM" id="SSF55073">
    <property type="entry name" value="Nucleotide cyclase"/>
    <property type="match status" value="1"/>
</dbReference>
<feature type="region of interest" description="Disordered" evidence="5">
    <location>
        <begin position="523"/>
        <end position="556"/>
    </location>
</feature>
<protein>
    <submittedName>
        <fullName evidence="7">Uncharacterized protein</fullName>
    </submittedName>
</protein>
<gene>
    <name evidence="7" type="ORF">DYB34_001092</name>
</gene>
<feature type="transmembrane region" description="Helical" evidence="6">
    <location>
        <begin position="781"/>
        <end position="798"/>
    </location>
</feature>
<keyword evidence="3 6" id="KW-1133">Transmembrane helix</keyword>
<dbReference type="PANTHER" id="PTHR43336">
    <property type="entry name" value="OXYGEN SENSOR HISTIDINE KINASE RESPONSE REGULATOR DEVS/DOSS"/>
    <property type="match status" value="1"/>
</dbReference>
<feature type="transmembrane region" description="Helical" evidence="6">
    <location>
        <begin position="625"/>
        <end position="644"/>
    </location>
</feature>
<dbReference type="Gene3D" id="3.30.70.1230">
    <property type="entry name" value="Nucleotide cyclase"/>
    <property type="match status" value="1"/>
</dbReference>
<accession>A0A3R6VYM2</accession>
<evidence type="ECO:0000256" key="3">
    <source>
        <dbReference type="ARBA" id="ARBA00022989"/>
    </source>
</evidence>
<dbReference type="PANTHER" id="PTHR43336:SF3">
    <property type="entry name" value="GUANYLATE CYCLASE DOMAIN-CONTAINING PROTEIN"/>
    <property type="match status" value="1"/>
</dbReference>
<feature type="transmembrane region" description="Helical" evidence="6">
    <location>
        <begin position="656"/>
        <end position="676"/>
    </location>
</feature>
<name>A0A3R6VYM2_APHAT</name>
<dbReference type="EMBL" id="QUTB01004429">
    <property type="protein sequence ID" value="RHY62102.1"/>
    <property type="molecule type" value="Genomic_DNA"/>
</dbReference>
<dbReference type="Gene3D" id="3.90.70.10">
    <property type="entry name" value="Cysteine proteinases"/>
    <property type="match status" value="1"/>
</dbReference>
<dbReference type="InterPro" id="IPR029787">
    <property type="entry name" value="Nucleotide_cyclase"/>
</dbReference>
<feature type="transmembrane region" description="Helical" evidence="6">
    <location>
        <begin position="743"/>
        <end position="761"/>
    </location>
</feature>
<feature type="transmembrane region" description="Helical" evidence="6">
    <location>
        <begin position="596"/>
        <end position="618"/>
    </location>
</feature>
<dbReference type="InterPro" id="IPR027359">
    <property type="entry name" value="Volt_channel_dom_sf"/>
</dbReference>
<comment type="caution">
    <text evidence="7">The sequence shown here is derived from an EMBL/GenBank/DDBJ whole genome shotgun (WGS) entry which is preliminary data.</text>
</comment>
<feature type="transmembrane region" description="Helical" evidence="6">
    <location>
        <begin position="911"/>
        <end position="929"/>
    </location>
</feature>
<dbReference type="GO" id="GO:0035556">
    <property type="term" value="P:intracellular signal transduction"/>
    <property type="evidence" value="ECO:0007669"/>
    <property type="project" value="InterPro"/>
</dbReference>
<proteinExistence type="predicted"/>
<dbReference type="CDD" id="cd07302">
    <property type="entry name" value="CHD"/>
    <property type="match status" value="1"/>
</dbReference>
<keyword evidence="2 6" id="KW-0812">Transmembrane</keyword>
<comment type="subcellular location">
    <subcellularLocation>
        <location evidence="1">Membrane</location>
        <topology evidence="1">Multi-pass membrane protein</topology>
    </subcellularLocation>
</comment>
<dbReference type="SUPFAM" id="SSF81324">
    <property type="entry name" value="Voltage-gated potassium channels"/>
    <property type="match status" value="1"/>
</dbReference>
<organism evidence="7 8">
    <name type="scientific">Aphanomyces astaci</name>
    <name type="common">Crayfish plague agent</name>
    <dbReference type="NCBI Taxonomy" id="112090"/>
    <lineage>
        <taxon>Eukaryota</taxon>
        <taxon>Sar</taxon>
        <taxon>Stramenopiles</taxon>
        <taxon>Oomycota</taxon>
        <taxon>Saprolegniomycetes</taxon>
        <taxon>Saprolegniales</taxon>
        <taxon>Verrucalvaceae</taxon>
        <taxon>Aphanomyces</taxon>
    </lineage>
</organism>
<evidence type="ECO:0000256" key="2">
    <source>
        <dbReference type="ARBA" id="ARBA00022692"/>
    </source>
</evidence>
<dbReference type="InterPro" id="IPR001054">
    <property type="entry name" value="A/G_cyclase"/>
</dbReference>
<dbReference type="InterPro" id="IPR038765">
    <property type="entry name" value="Papain-like_cys_pep_sf"/>
</dbReference>
<evidence type="ECO:0000256" key="6">
    <source>
        <dbReference type="SAM" id="Phobius"/>
    </source>
</evidence>
<keyword evidence="4 6" id="KW-0472">Membrane</keyword>
<dbReference type="Gene3D" id="1.20.120.350">
    <property type="entry name" value="Voltage-gated potassium channels. Chain C"/>
    <property type="match status" value="1"/>
</dbReference>
<evidence type="ECO:0000256" key="1">
    <source>
        <dbReference type="ARBA" id="ARBA00004141"/>
    </source>
</evidence>
<dbReference type="GO" id="GO:0009190">
    <property type="term" value="P:cyclic nucleotide biosynthetic process"/>
    <property type="evidence" value="ECO:0007669"/>
    <property type="project" value="InterPro"/>
</dbReference>
<evidence type="ECO:0000256" key="4">
    <source>
        <dbReference type="ARBA" id="ARBA00023136"/>
    </source>
</evidence>
<sequence>MKTRMEHGVWSSQEWFVRLFNLAASRGDNLSLSMDFGFNANDLPRWFCAPPNSSNCIIGFDPKHSIKRSPAKTVFPVFCNTVGMPLLQYFTSTETLVIPLAGCRHSLKSIIAKKVKVYSEVYHLLKAFSWKRPTSFSQHKTTIMQAKNCLNSSRSFMSNAWTRSHADKASGCRIEYTLVVHNLQQLHDIRRVLFTTTKAVLQAELTNHARYMPQAEYENNATMWCEALDDLIPRQQNHALCSPTLTDYVAYSNQVRYTKRTNLAASNPTRQRCLDFAHERMSFIGIQNPLQFTCYQNVIYQSLFALGTFEIPGSVEPGSALSELREDMKTMHYLVQRQNPKVTLLARPIYEILQLPKHVQQDCMEFFMLLLATTDDEETVGPWRSRYITRLTCTDCPYRTTVEEQGNVFIMPCGDFVSVTAEIQKYLEFHNHSFVERDCAMCTSKRAIRVQIYTSMAPILCIQFSRFQFDGTGQKALGRPTFDKKIDFNETTVYITAIAVSKFSARPFQCAFGRVLPMQASDAPLPGPNMKNTRKISPELAPPAHDKPATSNNPSTNAILELTRKGSGIKRQGTTRLGPPPSALQRRAMGVLESQLFSGLMNIITIYCLVGDDLRVVVATKSMDIGFYVVAFIFFCLFCVEFLLSCFAKPLYIGSFYFYLDIVATISLIPDIGFIWDLIVGSDTRNVAALSAGKTGRIVRVVRIVRLIRIVKLIKWRHNEEQKQQVAESKTGGRLAEMTTRRVVMIVIFLCFVLPAFDGGYNDPINSFETKGFESLHVFNFQPMPCVEFIGMLNIWVTRTTNDLMYLRMSTIPFDTTTQWLSKVRFSSLDLKVANLTSDPTTGWSPAKMHLSEDDVLLNYRVTDLRVIRVTGCYSTEVNPVASANGNCTSVAYFDIQDDIKAAAKASMIKSVFVMFVLIASSISFVRVARKIVLDPIERMMATVHRLELNPLAKHTTVEQDDQKLAKEQGFETALLESTLEKISALMQVGFGAAGADIIGKNMGAGEVDPMLPGKKITSIYGFCDIRQFTDTTECLQEEVMVYVNKLGHIMHSGTHAYYGMANKNVGDAFLLSWKLCDGEMAGFARFSDTPTEEDRKAVNSTVKCPPNSGAGRKMRRLTPTELADSALTAFLKCMIDLDNANSFGVLHEYIIKDVVIKRFGPGFRIQMGFGMHVGWAIEGAIGSRFKIDATYISPHVEMADRLEAGSKIFKTKINVSHWLYALLSPAARKFMRKMDTIQIRGVDTPLTVYTFDVTNPKNGFATPKFDTDERGNQVQKAVDFEHDPEYKEIREGLDPEFLESAAAGVDQYLAGDWAGARGALTHALQLRPTDGPCKYVMDFLKEHDFQAPPDWKGVRTLNGY</sequence>
<dbReference type="VEuPathDB" id="FungiDB:H257_17537"/>
<evidence type="ECO:0000313" key="7">
    <source>
        <dbReference type="EMBL" id="RHY62102.1"/>
    </source>
</evidence>
<dbReference type="GO" id="GO:0016020">
    <property type="term" value="C:membrane"/>
    <property type="evidence" value="ECO:0007669"/>
    <property type="project" value="UniProtKB-SubCell"/>
</dbReference>